<evidence type="ECO:0000313" key="3">
    <source>
        <dbReference type="Proteomes" id="UP000308092"/>
    </source>
</evidence>
<gene>
    <name evidence="2" type="ORF">EYZ11_002014</name>
</gene>
<comment type="caution">
    <text evidence="2">The sequence shown here is derived from an EMBL/GenBank/DDBJ whole genome shotgun (WGS) entry which is preliminary data.</text>
</comment>
<dbReference type="AlphaFoldDB" id="A0A4S3JS12"/>
<evidence type="ECO:0000256" key="1">
    <source>
        <dbReference type="SAM" id="SignalP"/>
    </source>
</evidence>
<name>A0A4S3JS12_9EURO</name>
<dbReference type="VEuPathDB" id="FungiDB:EYZ11_002014"/>
<evidence type="ECO:0000313" key="2">
    <source>
        <dbReference type="EMBL" id="THC98506.1"/>
    </source>
</evidence>
<dbReference type="EMBL" id="SOSA01000042">
    <property type="protein sequence ID" value="THC98506.1"/>
    <property type="molecule type" value="Genomic_DNA"/>
</dbReference>
<keyword evidence="1" id="KW-0732">Signal</keyword>
<keyword evidence="3" id="KW-1185">Reference proteome</keyword>
<dbReference type="Proteomes" id="UP000308092">
    <property type="component" value="Unassembled WGS sequence"/>
</dbReference>
<protein>
    <submittedName>
        <fullName evidence="2">Uncharacterized protein</fullName>
    </submittedName>
</protein>
<proteinExistence type="predicted"/>
<accession>A0A4S3JS12</accession>
<reference evidence="2 3" key="1">
    <citation type="submission" date="2019-03" db="EMBL/GenBank/DDBJ databases">
        <title>The genome sequence of a newly discovered highly antifungal drug resistant Aspergillus species, Aspergillus tanneri NIH 1004.</title>
        <authorList>
            <person name="Mounaud S."/>
            <person name="Singh I."/>
            <person name="Joardar V."/>
            <person name="Pakala S."/>
            <person name="Pakala S."/>
            <person name="Venepally P."/>
            <person name="Hoover J."/>
            <person name="Nierman W."/>
            <person name="Chung J."/>
            <person name="Losada L."/>
        </authorList>
    </citation>
    <scope>NUCLEOTIDE SEQUENCE [LARGE SCALE GENOMIC DNA]</scope>
    <source>
        <strain evidence="2 3">NIH1004</strain>
    </source>
</reference>
<feature type="chain" id="PRO_5020216776" evidence="1">
    <location>
        <begin position="22"/>
        <end position="52"/>
    </location>
</feature>
<feature type="signal peptide" evidence="1">
    <location>
        <begin position="1"/>
        <end position="21"/>
    </location>
</feature>
<organism evidence="2 3">
    <name type="scientific">Aspergillus tanneri</name>
    <dbReference type="NCBI Taxonomy" id="1220188"/>
    <lineage>
        <taxon>Eukaryota</taxon>
        <taxon>Fungi</taxon>
        <taxon>Dikarya</taxon>
        <taxon>Ascomycota</taxon>
        <taxon>Pezizomycotina</taxon>
        <taxon>Eurotiomycetes</taxon>
        <taxon>Eurotiomycetidae</taxon>
        <taxon>Eurotiales</taxon>
        <taxon>Aspergillaceae</taxon>
        <taxon>Aspergillus</taxon>
        <taxon>Aspergillus subgen. Circumdati</taxon>
    </lineage>
</organism>
<sequence>MRFLQITTLLTLLARLGLAQGDNSKIIVQVIAGRSRSQFYPESGECILIGVK</sequence>